<feature type="transmembrane region" description="Helical" evidence="7">
    <location>
        <begin position="140"/>
        <end position="159"/>
    </location>
</feature>
<dbReference type="GO" id="GO:0016887">
    <property type="term" value="F:ATP hydrolysis activity"/>
    <property type="evidence" value="ECO:0007669"/>
    <property type="project" value="InterPro"/>
</dbReference>
<feature type="transmembrane region" description="Helical" evidence="7">
    <location>
        <begin position="25"/>
        <end position="49"/>
    </location>
</feature>
<dbReference type="CDD" id="cd03228">
    <property type="entry name" value="ABCC_MRP_Like"/>
    <property type="match status" value="1"/>
</dbReference>
<evidence type="ECO:0000256" key="7">
    <source>
        <dbReference type="SAM" id="Phobius"/>
    </source>
</evidence>
<evidence type="ECO:0000313" key="10">
    <source>
        <dbReference type="EMBL" id="RHM67819.1"/>
    </source>
</evidence>
<comment type="subcellular location">
    <subcellularLocation>
        <location evidence="1">Cell membrane</location>
        <topology evidence="1">Multi-pass membrane protein</topology>
    </subcellularLocation>
</comment>
<dbReference type="Gene3D" id="3.40.50.300">
    <property type="entry name" value="P-loop containing nucleotide triphosphate hydrolases"/>
    <property type="match status" value="1"/>
</dbReference>
<feature type="transmembrane region" description="Helical" evidence="7">
    <location>
        <begin position="165"/>
        <end position="182"/>
    </location>
</feature>
<evidence type="ECO:0000256" key="5">
    <source>
        <dbReference type="ARBA" id="ARBA00022989"/>
    </source>
</evidence>
<sequence>MMNNKMSFGKVIFRTLQYGMRKTPLYFTVFVLVALLASLTNMFSIVVVQQLIDSIQNGTDHVIKMIAFTGGILILYGIANVFYEFVNRSYFLRFICIIIEEMNDKASRLQLIEFESVKLFEKISMAINGVASAINSTLDVLRGLIYYLIFFTSISIYLFCMQPKLTAIILLIFIPKVLSQLVKGSRMKKLQEETVLYEREKNYYMDCLTDKEFYKETRVLRLQNFFLRKYENSVNKYTNKYWETCKKLNLIDLCLDIFTYAAYITSLGLIIYSIFTNKIELGIFVAIYYSLQKLMDMTYELVQLLGEVYKNYGLAGNLYQFLDMEEMVEKKEKLEEQIDEIRLENVSFTYPYCEKSALKNISVSLKRNSKIAIVGINGSGKSTLSKILLGLLAPDQGRVIYNSTPIENVNQKSVFKCGTALFQNFGKYKLSALENICISDVEKQQNDKYIEEVLKKSNVDIKKICGSLDQILSKEFDGIDLSGGQWQSLAIARTIYRNHDIIILDEPTSAIDPIEEKKIYDIFNQISKGKIAIIITHRLGFVKNADRILVMEKGRIVEDGSHKELVARNGLYAKMLLEQMSWYNH</sequence>
<keyword evidence="2 7" id="KW-0812">Transmembrane</keyword>
<keyword evidence="6 7" id="KW-0472">Membrane</keyword>
<organism evidence="10 11">
    <name type="scientific">Mediterraneibacter gnavus</name>
    <name type="common">Ruminococcus gnavus</name>
    <dbReference type="NCBI Taxonomy" id="33038"/>
    <lineage>
        <taxon>Bacteria</taxon>
        <taxon>Bacillati</taxon>
        <taxon>Bacillota</taxon>
        <taxon>Clostridia</taxon>
        <taxon>Lachnospirales</taxon>
        <taxon>Lachnospiraceae</taxon>
        <taxon>Mediterraneibacter</taxon>
    </lineage>
</organism>
<reference evidence="10 11" key="1">
    <citation type="submission" date="2018-08" db="EMBL/GenBank/DDBJ databases">
        <title>A genome reference for cultivated species of the human gut microbiota.</title>
        <authorList>
            <person name="Zou Y."/>
            <person name="Xue W."/>
            <person name="Luo G."/>
        </authorList>
    </citation>
    <scope>NUCLEOTIDE SEQUENCE [LARGE SCALE GENOMIC DNA]</scope>
    <source>
        <strain evidence="10 11">AF33-12</strain>
    </source>
</reference>
<dbReference type="Gene3D" id="1.20.1560.10">
    <property type="entry name" value="ABC transporter type 1, transmembrane domain"/>
    <property type="match status" value="1"/>
</dbReference>
<dbReference type="InterPro" id="IPR027417">
    <property type="entry name" value="P-loop_NTPase"/>
</dbReference>
<feature type="transmembrane region" description="Helical" evidence="7">
    <location>
        <begin position="61"/>
        <end position="83"/>
    </location>
</feature>
<feature type="domain" description="ABC transporter" evidence="8">
    <location>
        <begin position="341"/>
        <end position="578"/>
    </location>
</feature>
<keyword evidence="5 7" id="KW-1133">Transmembrane helix</keyword>
<gene>
    <name evidence="10" type="ORF">DWZ50_19385</name>
</gene>
<dbReference type="PROSITE" id="PS50893">
    <property type="entry name" value="ABC_TRANSPORTER_2"/>
    <property type="match status" value="1"/>
</dbReference>
<evidence type="ECO:0000256" key="3">
    <source>
        <dbReference type="ARBA" id="ARBA00022741"/>
    </source>
</evidence>
<evidence type="ECO:0000256" key="1">
    <source>
        <dbReference type="ARBA" id="ARBA00004651"/>
    </source>
</evidence>
<feature type="domain" description="ABC transmembrane type-1" evidence="9">
    <location>
        <begin position="31"/>
        <end position="310"/>
    </location>
</feature>
<dbReference type="SUPFAM" id="SSF90123">
    <property type="entry name" value="ABC transporter transmembrane region"/>
    <property type="match status" value="1"/>
</dbReference>
<dbReference type="InterPro" id="IPR039421">
    <property type="entry name" value="Type_1_exporter"/>
</dbReference>
<dbReference type="GO" id="GO:0005524">
    <property type="term" value="F:ATP binding"/>
    <property type="evidence" value="ECO:0007669"/>
    <property type="project" value="UniProtKB-KW"/>
</dbReference>
<dbReference type="SUPFAM" id="SSF52540">
    <property type="entry name" value="P-loop containing nucleoside triphosphate hydrolases"/>
    <property type="match status" value="1"/>
</dbReference>
<dbReference type="InterPro" id="IPR036640">
    <property type="entry name" value="ABC1_TM_sf"/>
</dbReference>
<dbReference type="PROSITE" id="PS50929">
    <property type="entry name" value="ABC_TM1F"/>
    <property type="match status" value="1"/>
</dbReference>
<accession>A0A415RZH4</accession>
<feature type="transmembrane region" description="Helical" evidence="7">
    <location>
        <begin position="250"/>
        <end position="275"/>
    </location>
</feature>
<evidence type="ECO:0000313" key="11">
    <source>
        <dbReference type="Proteomes" id="UP000285610"/>
    </source>
</evidence>
<dbReference type="Proteomes" id="UP000285610">
    <property type="component" value="Unassembled WGS sequence"/>
</dbReference>
<dbReference type="InterPro" id="IPR011527">
    <property type="entry name" value="ABC1_TM_dom"/>
</dbReference>
<dbReference type="RefSeq" id="WP_118445491.1">
    <property type="nucleotide sequence ID" value="NZ_JBCPGC010000111.1"/>
</dbReference>
<dbReference type="InterPro" id="IPR003593">
    <property type="entry name" value="AAA+_ATPase"/>
</dbReference>
<comment type="caution">
    <text evidence="10">The sequence shown here is derived from an EMBL/GenBank/DDBJ whole genome shotgun (WGS) entry which is preliminary data.</text>
</comment>
<evidence type="ECO:0000259" key="9">
    <source>
        <dbReference type="PROSITE" id="PS50929"/>
    </source>
</evidence>
<dbReference type="Pfam" id="PF00664">
    <property type="entry name" value="ABC_membrane"/>
    <property type="match status" value="1"/>
</dbReference>
<protein>
    <submittedName>
        <fullName evidence="10">ABC transporter ATP-binding protein</fullName>
    </submittedName>
</protein>
<dbReference type="GO" id="GO:0005886">
    <property type="term" value="C:plasma membrane"/>
    <property type="evidence" value="ECO:0007669"/>
    <property type="project" value="UniProtKB-SubCell"/>
</dbReference>
<proteinExistence type="predicted"/>
<keyword evidence="3" id="KW-0547">Nucleotide-binding</keyword>
<dbReference type="InterPro" id="IPR003439">
    <property type="entry name" value="ABC_transporter-like_ATP-bd"/>
</dbReference>
<dbReference type="Pfam" id="PF00005">
    <property type="entry name" value="ABC_tran"/>
    <property type="match status" value="1"/>
</dbReference>
<evidence type="ECO:0000256" key="4">
    <source>
        <dbReference type="ARBA" id="ARBA00022840"/>
    </source>
</evidence>
<dbReference type="GO" id="GO:0015421">
    <property type="term" value="F:ABC-type oligopeptide transporter activity"/>
    <property type="evidence" value="ECO:0007669"/>
    <property type="project" value="TreeGrafter"/>
</dbReference>
<dbReference type="SMART" id="SM00382">
    <property type="entry name" value="AAA"/>
    <property type="match status" value="1"/>
</dbReference>
<evidence type="ECO:0000256" key="6">
    <source>
        <dbReference type="ARBA" id="ARBA00023136"/>
    </source>
</evidence>
<keyword evidence="4 10" id="KW-0067">ATP-binding</keyword>
<dbReference type="AlphaFoldDB" id="A0A415RZH4"/>
<dbReference type="PANTHER" id="PTHR43394:SF1">
    <property type="entry name" value="ATP-BINDING CASSETTE SUB-FAMILY B MEMBER 10, MITOCHONDRIAL"/>
    <property type="match status" value="1"/>
</dbReference>
<dbReference type="PANTHER" id="PTHR43394">
    <property type="entry name" value="ATP-DEPENDENT PERMEASE MDL1, MITOCHONDRIAL"/>
    <property type="match status" value="1"/>
</dbReference>
<dbReference type="EMBL" id="QRQE01000093">
    <property type="protein sequence ID" value="RHM67819.1"/>
    <property type="molecule type" value="Genomic_DNA"/>
</dbReference>
<evidence type="ECO:0000256" key="2">
    <source>
        <dbReference type="ARBA" id="ARBA00022692"/>
    </source>
</evidence>
<name>A0A415RZH4_MEDGN</name>
<evidence type="ECO:0000259" key="8">
    <source>
        <dbReference type="PROSITE" id="PS50893"/>
    </source>
</evidence>